<proteinExistence type="predicted"/>
<dbReference type="EMBL" id="LAZR01017581">
    <property type="protein sequence ID" value="KKL99812.1"/>
    <property type="molecule type" value="Genomic_DNA"/>
</dbReference>
<protein>
    <recommendedName>
        <fullName evidence="2">Carboxypeptidase regulatory-like domain-containing protein</fullName>
    </recommendedName>
</protein>
<evidence type="ECO:0000313" key="1">
    <source>
        <dbReference type="EMBL" id="KKL99812.1"/>
    </source>
</evidence>
<sequence length="117" mass="12349">MLSKFKYIFVALVASGLIFCLSNIVTAFDEPPARVIVQVIALGSPIEHAEVSVGDASETTGKNGNYVFQVDKGIYTVSVVDSHGNTDSREVRVKPGEIIQVTFELGAAGRPATGAGH</sequence>
<comment type="caution">
    <text evidence="1">The sequence shown here is derived from an EMBL/GenBank/DDBJ whole genome shotgun (WGS) entry which is preliminary data.</text>
</comment>
<dbReference type="AlphaFoldDB" id="A0A0F9JLK8"/>
<dbReference type="InterPro" id="IPR008969">
    <property type="entry name" value="CarboxyPept-like_regulatory"/>
</dbReference>
<dbReference type="Gene3D" id="2.60.40.1120">
    <property type="entry name" value="Carboxypeptidase-like, regulatory domain"/>
    <property type="match status" value="1"/>
</dbReference>
<accession>A0A0F9JLK8</accession>
<gene>
    <name evidence="1" type="ORF">LCGC14_1810650</name>
</gene>
<name>A0A0F9JLK8_9ZZZZ</name>
<evidence type="ECO:0008006" key="2">
    <source>
        <dbReference type="Google" id="ProtNLM"/>
    </source>
</evidence>
<reference evidence="1" key="1">
    <citation type="journal article" date="2015" name="Nature">
        <title>Complex archaea that bridge the gap between prokaryotes and eukaryotes.</title>
        <authorList>
            <person name="Spang A."/>
            <person name="Saw J.H."/>
            <person name="Jorgensen S.L."/>
            <person name="Zaremba-Niedzwiedzka K."/>
            <person name="Martijn J."/>
            <person name="Lind A.E."/>
            <person name="van Eijk R."/>
            <person name="Schleper C."/>
            <person name="Guy L."/>
            <person name="Ettema T.J."/>
        </authorList>
    </citation>
    <scope>NUCLEOTIDE SEQUENCE</scope>
</reference>
<organism evidence="1">
    <name type="scientific">marine sediment metagenome</name>
    <dbReference type="NCBI Taxonomy" id="412755"/>
    <lineage>
        <taxon>unclassified sequences</taxon>
        <taxon>metagenomes</taxon>
        <taxon>ecological metagenomes</taxon>
    </lineage>
</organism>
<dbReference type="SUPFAM" id="SSF49464">
    <property type="entry name" value="Carboxypeptidase regulatory domain-like"/>
    <property type="match status" value="1"/>
</dbReference>